<evidence type="ECO:0000313" key="5">
    <source>
        <dbReference type="Proteomes" id="UP000028488"/>
    </source>
</evidence>
<evidence type="ECO:0000256" key="2">
    <source>
        <dbReference type="ARBA" id="ARBA00023002"/>
    </source>
</evidence>
<proteinExistence type="inferred from homology"/>
<dbReference type="PIRSF" id="PIRSF000126">
    <property type="entry name" value="11-beta-HSD1"/>
    <property type="match status" value="1"/>
</dbReference>
<evidence type="ECO:0000256" key="1">
    <source>
        <dbReference type="ARBA" id="ARBA00006484"/>
    </source>
</evidence>
<dbReference type="Gene3D" id="3.40.50.720">
    <property type="entry name" value="NAD(P)-binding Rossmann-like Domain"/>
    <property type="match status" value="1"/>
</dbReference>
<dbReference type="Pfam" id="PF00106">
    <property type="entry name" value="adh_short"/>
    <property type="match status" value="1"/>
</dbReference>
<dbReference type="PANTHER" id="PTHR44196">
    <property type="entry name" value="DEHYDROGENASE/REDUCTASE SDR FAMILY MEMBER 7B"/>
    <property type="match status" value="1"/>
</dbReference>
<dbReference type="PANTHER" id="PTHR44196:SF2">
    <property type="entry name" value="SHORT-CHAIN DEHYDROGENASE-RELATED"/>
    <property type="match status" value="1"/>
</dbReference>
<keyword evidence="2" id="KW-0560">Oxidoreductase</keyword>
<dbReference type="InterPro" id="IPR036291">
    <property type="entry name" value="NAD(P)-bd_dom_sf"/>
</dbReference>
<protein>
    <submittedName>
        <fullName evidence="4">Oxidoreductase</fullName>
    </submittedName>
</protein>
<dbReference type="PRINTS" id="PR00081">
    <property type="entry name" value="GDHRDH"/>
</dbReference>
<comment type="similarity">
    <text evidence="1 3">Belongs to the short-chain dehydrogenases/reductases (SDR) family.</text>
</comment>
<accession>A0A076F2R8</accession>
<dbReference type="AlphaFoldDB" id="A0A076F2R8"/>
<evidence type="ECO:0000256" key="3">
    <source>
        <dbReference type="RuleBase" id="RU000363"/>
    </source>
</evidence>
<dbReference type="GO" id="GO:0016020">
    <property type="term" value="C:membrane"/>
    <property type="evidence" value="ECO:0007669"/>
    <property type="project" value="TreeGrafter"/>
</dbReference>
<organism evidence="4 5">
    <name type="scientific">Rhodococcus opacus</name>
    <name type="common">Nocardia opaca</name>
    <dbReference type="NCBI Taxonomy" id="37919"/>
    <lineage>
        <taxon>Bacteria</taxon>
        <taxon>Bacillati</taxon>
        <taxon>Actinomycetota</taxon>
        <taxon>Actinomycetes</taxon>
        <taxon>Mycobacteriales</taxon>
        <taxon>Nocardiaceae</taxon>
        <taxon>Rhodococcus</taxon>
    </lineage>
</organism>
<name>A0A076F2R8_RHOOP</name>
<dbReference type="EMBL" id="CP008947">
    <property type="protein sequence ID" value="AII10094.1"/>
    <property type="molecule type" value="Genomic_DNA"/>
</dbReference>
<sequence length="270" mass="28698">MSFDVSGTTVLITGASAGLGVEFARRFAGRGADLVLVARRADRLEQLATELRAAHHVSVTVLPFDLALPGAGERLRGELTARDIRVDSLINNAGFGTHGDFASADLERLTSEIQLNVTTLVELSHTFLPDLLRGRGALVNVASTAAFQPTPGMAVYGATKAFVLNFTEALWAEARGTDLTVLAVCPGPTRTEFFDVVGSEDAAVGRMQTADQVVSTALRALDRRSTPPSVVSGLMNWVSSVSTRFATRRIGALASGRLLGDVRMRTSVTR</sequence>
<evidence type="ECO:0000313" key="4">
    <source>
        <dbReference type="EMBL" id="AII10094.1"/>
    </source>
</evidence>
<dbReference type="GO" id="GO:0016491">
    <property type="term" value="F:oxidoreductase activity"/>
    <property type="evidence" value="ECO:0007669"/>
    <property type="project" value="UniProtKB-KW"/>
</dbReference>
<dbReference type="Proteomes" id="UP000028488">
    <property type="component" value="Chromosome"/>
</dbReference>
<dbReference type="SUPFAM" id="SSF51735">
    <property type="entry name" value="NAD(P)-binding Rossmann-fold domains"/>
    <property type="match status" value="1"/>
</dbReference>
<gene>
    <name evidence="4" type="ORF">EP51_37785</name>
</gene>
<dbReference type="PRINTS" id="PR00080">
    <property type="entry name" value="SDRFAMILY"/>
</dbReference>
<dbReference type="InterPro" id="IPR002347">
    <property type="entry name" value="SDR_fam"/>
</dbReference>
<dbReference type="RefSeq" id="WP_128641980.1">
    <property type="nucleotide sequence ID" value="NZ_CP008947.1"/>
</dbReference>
<dbReference type="eggNOG" id="COG0300">
    <property type="taxonomic scope" value="Bacteria"/>
</dbReference>
<reference evidence="4 5" key="1">
    <citation type="submission" date="2014-07" db="EMBL/GenBank/DDBJ databases">
        <title>Genome Sequence of Rhodococcus opacus Strain R7, a Biodegrader of Mono- and Polycyclic Aromatic Hydrocarbons.</title>
        <authorList>
            <person name="Di Gennaro P."/>
            <person name="Zampolli J."/>
            <person name="Presti I."/>
            <person name="Cappelletti M."/>
            <person name="D'Ursi P."/>
            <person name="Orro A."/>
            <person name="Mezzelani A."/>
            <person name="Milanesi L."/>
        </authorList>
    </citation>
    <scope>NUCLEOTIDE SEQUENCE [LARGE SCALE GENOMIC DNA]</scope>
    <source>
        <strain evidence="4 5">R7</strain>
    </source>
</reference>